<gene>
    <name evidence="1" type="ORF">TRV642_2792</name>
</gene>
<evidence type="ECO:0000313" key="1">
    <source>
        <dbReference type="EMBL" id="CAI2767639.1"/>
    </source>
</evidence>
<sequence length="312" mass="36724">MNNSLRNIANFSSGLNAQLKAVERISNTMKIQSQFSKISDYCKNLNLVSSKTEESNTFFSKYQNLATTADFNINENSLILYKSFKSSGMTNKWDDLQQFVRSQKYLEKINSSFYLPITSKYKEVSLSNSWDLDHFVPKSGKWKSDNLKFHSSFKNLNHYESLQSFAEYDVVKNRILKDEISKKVEKVLNGSISYSDVYNNFYRSTKELLDRDYAQRQQSLENLKNYIINGDFDFTYTIGLEDFLWTHFTKIEELEETINRAVFELEILNKVIISIFNCFKKSALNKREFFRKINSFHFKNLDDEYHSFSLTA</sequence>
<name>A0A9W4TIG0_9FLAO</name>
<dbReference type="Proteomes" id="UP001152749">
    <property type="component" value="Chromosome"/>
</dbReference>
<accession>A0A9W4TIG0</accession>
<dbReference type="KEGG" id="fcs:TRV642_2792"/>
<proteinExistence type="predicted"/>
<organism evidence="1 2">
    <name type="scientific">Flavobacterium collinsii</name>
    <dbReference type="NCBI Taxonomy" id="1114861"/>
    <lineage>
        <taxon>Bacteria</taxon>
        <taxon>Pseudomonadati</taxon>
        <taxon>Bacteroidota</taxon>
        <taxon>Flavobacteriia</taxon>
        <taxon>Flavobacteriales</taxon>
        <taxon>Flavobacteriaceae</taxon>
        <taxon>Flavobacterium</taxon>
    </lineage>
</organism>
<protein>
    <submittedName>
        <fullName evidence="1">Uncharacterized protein</fullName>
    </submittedName>
</protein>
<reference evidence="1" key="1">
    <citation type="submission" date="2022-09" db="EMBL/GenBank/DDBJ databases">
        <authorList>
            <person name="Duchaud E."/>
        </authorList>
    </citation>
    <scope>NUCLEOTIDE SEQUENCE</scope>
    <source>
        <strain evidence="1">TRV642</strain>
    </source>
</reference>
<evidence type="ECO:0000313" key="2">
    <source>
        <dbReference type="Proteomes" id="UP001152749"/>
    </source>
</evidence>
<dbReference type="AlphaFoldDB" id="A0A9W4TIG0"/>
<dbReference type="RefSeq" id="WP_263360484.1">
    <property type="nucleotide sequence ID" value="NZ_OX336425.1"/>
</dbReference>
<dbReference type="EMBL" id="OX336425">
    <property type="protein sequence ID" value="CAI2767639.1"/>
    <property type="molecule type" value="Genomic_DNA"/>
</dbReference>